<keyword evidence="3" id="KW-0547">Nucleotide-binding</keyword>
<comment type="similarity">
    <text evidence="1">Belongs to the ABC transporter superfamily.</text>
</comment>
<dbReference type="InterPro" id="IPR017871">
    <property type="entry name" value="ABC_transporter-like_CS"/>
</dbReference>
<dbReference type="SMART" id="SM00382">
    <property type="entry name" value="AAA"/>
    <property type="match status" value="1"/>
</dbReference>
<comment type="caution">
    <text evidence="6">The sequence shown here is derived from an EMBL/GenBank/DDBJ whole genome shotgun (WGS) entry which is preliminary data.</text>
</comment>
<evidence type="ECO:0000256" key="1">
    <source>
        <dbReference type="ARBA" id="ARBA00005417"/>
    </source>
</evidence>
<evidence type="ECO:0000256" key="2">
    <source>
        <dbReference type="ARBA" id="ARBA00022448"/>
    </source>
</evidence>
<dbReference type="GO" id="GO:0016887">
    <property type="term" value="F:ATP hydrolysis activity"/>
    <property type="evidence" value="ECO:0007669"/>
    <property type="project" value="InterPro"/>
</dbReference>
<dbReference type="InterPro" id="IPR050153">
    <property type="entry name" value="Metal_Ion_Import_ABC"/>
</dbReference>
<evidence type="ECO:0000313" key="6">
    <source>
        <dbReference type="EMBL" id="MST69353.1"/>
    </source>
</evidence>
<reference evidence="6" key="1">
    <citation type="submission" date="2019-09" db="EMBL/GenBank/DDBJ databases">
        <title>In-depth cultivation of the pig gut microbiome towards novel bacterial diversity and tailored functional studies.</title>
        <authorList>
            <person name="Wylensek D."/>
            <person name="Hitch T.C.A."/>
            <person name="Clavel T."/>
        </authorList>
    </citation>
    <scope>NUCLEOTIDE SEQUENCE</scope>
    <source>
        <strain evidence="6">RF-744-FAT-WT-3</strain>
    </source>
</reference>
<protein>
    <submittedName>
        <fullName evidence="6">Metal ABC transporter ATP-binding protein</fullName>
    </submittedName>
</protein>
<dbReference type="PANTHER" id="PTHR42734">
    <property type="entry name" value="METAL TRANSPORT SYSTEM ATP-BINDING PROTEIN TM_0124-RELATED"/>
    <property type="match status" value="1"/>
</dbReference>
<organism evidence="6">
    <name type="scientific">Baileyella intestinalis</name>
    <dbReference type="NCBI Taxonomy" id="2606709"/>
    <lineage>
        <taxon>Bacteria</taxon>
        <taxon>Bacillati</taxon>
        <taxon>Bacillota</taxon>
        <taxon>Clostridia</taxon>
        <taxon>Peptostreptococcales</taxon>
        <taxon>Anaerovoracaceae</taxon>
        <taxon>Baileyella</taxon>
    </lineage>
</organism>
<dbReference type="AlphaFoldDB" id="A0A6A8M939"/>
<evidence type="ECO:0000259" key="5">
    <source>
        <dbReference type="PROSITE" id="PS50893"/>
    </source>
</evidence>
<dbReference type="Gene3D" id="3.40.50.300">
    <property type="entry name" value="P-loop containing nucleotide triphosphate hydrolases"/>
    <property type="match status" value="1"/>
</dbReference>
<keyword evidence="4 6" id="KW-0067">ATP-binding</keyword>
<dbReference type="Pfam" id="PF00005">
    <property type="entry name" value="ABC_tran"/>
    <property type="match status" value="1"/>
</dbReference>
<dbReference type="RefSeq" id="WP_154572820.1">
    <property type="nucleotide sequence ID" value="NZ_VUNB01000005.1"/>
</dbReference>
<dbReference type="GO" id="GO:0005524">
    <property type="term" value="F:ATP binding"/>
    <property type="evidence" value="ECO:0007669"/>
    <property type="project" value="UniProtKB-KW"/>
</dbReference>
<proteinExistence type="inferred from homology"/>
<feature type="domain" description="ABC transporter" evidence="5">
    <location>
        <begin position="4"/>
        <end position="232"/>
    </location>
</feature>
<dbReference type="PROSITE" id="PS00211">
    <property type="entry name" value="ABC_TRANSPORTER_1"/>
    <property type="match status" value="1"/>
</dbReference>
<dbReference type="CDD" id="cd03235">
    <property type="entry name" value="ABC_Metallic_Cations"/>
    <property type="match status" value="1"/>
</dbReference>
<sequence length="243" mass="26325">MPQIECKNLTLGYENIPVVRDLSFSVEKGDYLCIVGENGAGKSTLMKALLGLHKPMSGQIIRSDELNKGTIGYLPQQTDIQKDFPASVEEIVLSGCQGGSGFRPFYSKAQKAKARICMEWLSIGGLRKSCYRNLSGGQQQRVLFARALAASGDLLVLDEPVTGLDPVVTGEMYNLIKHINKVHKVTIIMVTHDMEGALNNADHILHLGDQVFFGTVQDYLETEAGKGFASTAGTETSTEGSAN</sequence>
<dbReference type="EMBL" id="VUNB01000005">
    <property type="protein sequence ID" value="MST69353.1"/>
    <property type="molecule type" value="Genomic_DNA"/>
</dbReference>
<dbReference type="InterPro" id="IPR003593">
    <property type="entry name" value="AAA+_ATPase"/>
</dbReference>
<dbReference type="PANTHER" id="PTHR42734:SF17">
    <property type="entry name" value="METAL TRANSPORT SYSTEM ATP-BINDING PROTEIN TM_0124-RELATED"/>
    <property type="match status" value="1"/>
</dbReference>
<evidence type="ECO:0000256" key="3">
    <source>
        <dbReference type="ARBA" id="ARBA00022741"/>
    </source>
</evidence>
<gene>
    <name evidence="6" type="ORF">FYJ66_07090</name>
</gene>
<evidence type="ECO:0000256" key="4">
    <source>
        <dbReference type="ARBA" id="ARBA00022840"/>
    </source>
</evidence>
<keyword evidence="2" id="KW-0813">Transport</keyword>
<name>A0A6A8M939_9FIRM</name>
<dbReference type="SUPFAM" id="SSF52540">
    <property type="entry name" value="P-loop containing nucleoside triphosphate hydrolases"/>
    <property type="match status" value="1"/>
</dbReference>
<dbReference type="InterPro" id="IPR003439">
    <property type="entry name" value="ABC_transporter-like_ATP-bd"/>
</dbReference>
<dbReference type="InterPro" id="IPR027417">
    <property type="entry name" value="P-loop_NTPase"/>
</dbReference>
<dbReference type="PROSITE" id="PS50893">
    <property type="entry name" value="ABC_TRANSPORTER_2"/>
    <property type="match status" value="1"/>
</dbReference>
<accession>A0A6A8M939</accession>